<organism evidence="8 9">
    <name type="scientific">Amycolatopsis samaneae</name>
    <dbReference type="NCBI Taxonomy" id="664691"/>
    <lineage>
        <taxon>Bacteria</taxon>
        <taxon>Bacillati</taxon>
        <taxon>Actinomycetota</taxon>
        <taxon>Actinomycetes</taxon>
        <taxon>Pseudonocardiales</taxon>
        <taxon>Pseudonocardiaceae</taxon>
        <taxon>Amycolatopsis</taxon>
    </lineage>
</organism>
<evidence type="ECO:0000256" key="4">
    <source>
        <dbReference type="ARBA" id="ARBA00023136"/>
    </source>
</evidence>
<evidence type="ECO:0000256" key="1">
    <source>
        <dbReference type="ARBA" id="ARBA00004193"/>
    </source>
</evidence>
<sequence length="193" mass="21238">MQLRTLAAATLAMCVLVTAGCSDGHQYLNPTPTPSGKPMQPQQQYAELMKRPSLEEISKKYEELRGKIQSRLTSELGISGWEDKHDGRQSGCSNEFPDVNSRDVARNFLSFITAPSSIPAERWPAAVGIISQVGGEFGFNQQGVRVDRPPHFEFELKDQYQAQLSLSTEKTTVLSVETGCHLTAAAKQRGTPQ</sequence>
<evidence type="ECO:0000313" key="9">
    <source>
        <dbReference type="Proteomes" id="UP001597419"/>
    </source>
</evidence>
<evidence type="ECO:0000256" key="3">
    <source>
        <dbReference type="ARBA" id="ARBA00022729"/>
    </source>
</evidence>
<feature type="signal peptide" evidence="7">
    <location>
        <begin position="1"/>
        <end position="19"/>
    </location>
</feature>
<comment type="caution">
    <text evidence="8">The sequence shown here is derived from an EMBL/GenBank/DDBJ whole genome shotgun (WGS) entry which is preliminary data.</text>
</comment>
<evidence type="ECO:0000256" key="5">
    <source>
        <dbReference type="ARBA" id="ARBA00023139"/>
    </source>
</evidence>
<dbReference type="Gene3D" id="3.30.2030.20">
    <property type="match status" value="1"/>
</dbReference>
<keyword evidence="5" id="KW-0564">Palmitate</keyword>
<evidence type="ECO:0000256" key="7">
    <source>
        <dbReference type="SAM" id="SignalP"/>
    </source>
</evidence>
<evidence type="ECO:0000256" key="6">
    <source>
        <dbReference type="ARBA" id="ARBA00023288"/>
    </source>
</evidence>
<gene>
    <name evidence="8" type="ORF">ACFSYJ_41490</name>
</gene>
<keyword evidence="9" id="KW-1185">Reference proteome</keyword>
<keyword evidence="2" id="KW-1003">Cell membrane</keyword>
<comment type="subcellular location">
    <subcellularLocation>
        <location evidence="1">Cell membrane</location>
        <topology evidence="1">Lipid-anchor</topology>
    </subcellularLocation>
</comment>
<dbReference type="Proteomes" id="UP001597419">
    <property type="component" value="Unassembled WGS sequence"/>
</dbReference>
<reference evidence="9" key="1">
    <citation type="journal article" date="2019" name="Int. J. Syst. Evol. Microbiol.">
        <title>The Global Catalogue of Microorganisms (GCM) 10K type strain sequencing project: providing services to taxonomists for standard genome sequencing and annotation.</title>
        <authorList>
            <consortium name="The Broad Institute Genomics Platform"/>
            <consortium name="The Broad Institute Genome Sequencing Center for Infectious Disease"/>
            <person name="Wu L."/>
            <person name="Ma J."/>
        </authorList>
    </citation>
    <scope>NUCLEOTIDE SEQUENCE [LARGE SCALE GENOMIC DNA]</scope>
    <source>
        <strain evidence="9">CGMCC 4.7643</strain>
    </source>
</reference>
<protein>
    <submittedName>
        <fullName evidence="8">LppA family lipoprotein</fullName>
    </submittedName>
</protein>
<keyword evidence="6 8" id="KW-0449">Lipoprotein</keyword>
<dbReference type="EMBL" id="JBHUKU010000029">
    <property type="protein sequence ID" value="MFD2465150.1"/>
    <property type="molecule type" value="Genomic_DNA"/>
</dbReference>
<name>A0ABW5GW39_9PSEU</name>
<evidence type="ECO:0000256" key="2">
    <source>
        <dbReference type="ARBA" id="ARBA00022475"/>
    </source>
</evidence>
<dbReference type="PROSITE" id="PS51257">
    <property type="entry name" value="PROKAR_LIPOPROTEIN"/>
    <property type="match status" value="1"/>
</dbReference>
<keyword evidence="4" id="KW-0472">Membrane</keyword>
<feature type="chain" id="PRO_5046597847" evidence="7">
    <location>
        <begin position="20"/>
        <end position="193"/>
    </location>
</feature>
<dbReference type="Pfam" id="PF16708">
    <property type="entry name" value="LppA"/>
    <property type="match status" value="1"/>
</dbReference>
<evidence type="ECO:0000313" key="8">
    <source>
        <dbReference type="EMBL" id="MFD2465150.1"/>
    </source>
</evidence>
<dbReference type="RefSeq" id="WP_345407220.1">
    <property type="nucleotide sequence ID" value="NZ_BAABHG010000022.1"/>
</dbReference>
<dbReference type="InterPro" id="IPR032018">
    <property type="entry name" value="LppA/LppB/LprP"/>
</dbReference>
<accession>A0ABW5GW39</accession>
<keyword evidence="3 7" id="KW-0732">Signal</keyword>
<proteinExistence type="predicted"/>